<evidence type="ECO:0000256" key="4">
    <source>
        <dbReference type="ARBA" id="ARBA00023163"/>
    </source>
</evidence>
<dbReference type="InterPro" id="IPR014284">
    <property type="entry name" value="RNA_pol_sigma-70_dom"/>
</dbReference>
<dbReference type="Proteomes" id="UP000620559">
    <property type="component" value="Unassembled WGS sequence"/>
</dbReference>
<dbReference type="GO" id="GO:0016987">
    <property type="term" value="F:sigma factor activity"/>
    <property type="evidence" value="ECO:0007669"/>
    <property type="project" value="UniProtKB-KW"/>
</dbReference>
<dbReference type="InterPro" id="IPR007627">
    <property type="entry name" value="RNA_pol_sigma70_r2"/>
</dbReference>
<evidence type="ECO:0000256" key="2">
    <source>
        <dbReference type="ARBA" id="ARBA00023082"/>
    </source>
</evidence>
<keyword evidence="3" id="KW-0238">DNA-binding</keyword>
<dbReference type="EMBL" id="JADEWL010000109">
    <property type="protein sequence ID" value="MBE9215630.1"/>
    <property type="molecule type" value="Genomic_DNA"/>
</dbReference>
<feature type="region of interest" description="Disordered" evidence="5">
    <location>
        <begin position="192"/>
        <end position="214"/>
    </location>
</feature>
<dbReference type="Pfam" id="PF04542">
    <property type="entry name" value="Sigma70_r2"/>
    <property type="match status" value="1"/>
</dbReference>
<dbReference type="InterPro" id="IPR039425">
    <property type="entry name" value="RNA_pol_sigma-70-like"/>
</dbReference>
<feature type="domain" description="RNA polymerase sigma-70 region 2" evidence="6">
    <location>
        <begin position="18"/>
        <end position="87"/>
    </location>
</feature>
<dbReference type="GO" id="GO:0006352">
    <property type="term" value="P:DNA-templated transcription initiation"/>
    <property type="evidence" value="ECO:0007669"/>
    <property type="project" value="InterPro"/>
</dbReference>
<proteinExistence type="predicted"/>
<keyword evidence="4" id="KW-0804">Transcription</keyword>
<keyword evidence="1" id="KW-0805">Transcription regulation</keyword>
<evidence type="ECO:0000256" key="3">
    <source>
        <dbReference type="ARBA" id="ARBA00023125"/>
    </source>
</evidence>
<dbReference type="AlphaFoldDB" id="A0A8J7F7M6"/>
<accession>A0A8J7F7M6</accession>
<dbReference type="GO" id="GO:0003677">
    <property type="term" value="F:DNA binding"/>
    <property type="evidence" value="ECO:0007669"/>
    <property type="project" value="UniProtKB-KW"/>
</dbReference>
<name>A0A8J7F7M6_9CYAN</name>
<keyword evidence="8" id="KW-1185">Reference proteome</keyword>
<protein>
    <submittedName>
        <fullName evidence="7">Sigma-70 family RNA polymerase sigma factor</fullName>
    </submittedName>
</protein>
<dbReference type="NCBIfam" id="TIGR02937">
    <property type="entry name" value="sigma70-ECF"/>
    <property type="match status" value="1"/>
</dbReference>
<dbReference type="PANTHER" id="PTHR43133">
    <property type="entry name" value="RNA POLYMERASE ECF-TYPE SIGMA FACTO"/>
    <property type="match status" value="1"/>
</dbReference>
<reference evidence="7" key="1">
    <citation type="submission" date="2020-10" db="EMBL/GenBank/DDBJ databases">
        <authorList>
            <person name="Castelo-Branco R."/>
            <person name="Eusebio N."/>
            <person name="Adriana R."/>
            <person name="Vieira A."/>
            <person name="Brugerolle De Fraissinette N."/>
            <person name="Rezende De Castro R."/>
            <person name="Schneider M.P."/>
            <person name="Vasconcelos V."/>
            <person name="Leao P.N."/>
        </authorList>
    </citation>
    <scope>NUCLEOTIDE SEQUENCE</scope>
    <source>
        <strain evidence="7">LEGE 06105</strain>
    </source>
</reference>
<dbReference type="InterPro" id="IPR013325">
    <property type="entry name" value="RNA_pol_sigma_r2"/>
</dbReference>
<dbReference type="PANTHER" id="PTHR43133:SF8">
    <property type="entry name" value="RNA POLYMERASE SIGMA FACTOR HI_1459-RELATED"/>
    <property type="match status" value="1"/>
</dbReference>
<dbReference type="Gene3D" id="1.10.1740.10">
    <property type="match status" value="1"/>
</dbReference>
<sequence>MPSKQTAEPNEQLLIDSKYRQLVEKIARKHTYNSSMSWEDAAQTAHIKVFQAVKAGKFRTHQAHNFYCWAATVARNAVIDFVRKEGRNSCQSLDKTIAGTDVSLLDTVASEFDLLDAVERADVVIVAKEAMKKLAQLYPERGYLKLWQGMVEGKKQTQLALELEITQGEVSRRRKELLERVNQELGLVQPETVKQEQNQVRKSKASRKRSQEQW</sequence>
<dbReference type="RefSeq" id="WP_193923790.1">
    <property type="nucleotide sequence ID" value="NZ_JADEWL010000109.1"/>
</dbReference>
<comment type="caution">
    <text evidence="7">The sequence shown here is derived from an EMBL/GenBank/DDBJ whole genome shotgun (WGS) entry which is preliminary data.</text>
</comment>
<dbReference type="SUPFAM" id="SSF88946">
    <property type="entry name" value="Sigma2 domain of RNA polymerase sigma factors"/>
    <property type="match status" value="1"/>
</dbReference>
<evidence type="ECO:0000256" key="1">
    <source>
        <dbReference type="ARBA" id="ARBA00023015"/>
    </source>
</evidence>
<organism evidence="7 8">
    <name type="scientific">Plectonema cf. radiosum LEGE 06105</name>
    <dbReference type="NCBI Taxonomy" id="945769"/>
    <lineage>
        <taxon>Bacteria</taxon>
        <taxon>Bacillati</taxon>
        <taxon>Cyanobacteriota</taxon>
        <taxon>Cyanophyceae</taxon>
        <taxon>Oscillatoriophycideae</taxon>
        <taxon>Oscillatoriales</taxon>
        <taxon>Microcoleaceae</taxon>
        <taxon>Plectonema</taxon>
    </lineage>
</organism>
<evidence type="ECO:0000259" key="6">
    <source>
        <dbReference type="Pfam" id="PF04542"/>
    </source>
</evidence>
<evidence type="ECO:0000313" key="8">
    <source>
        <dbReference type="Proteomes" id="UP000620559"/>
    </source>
</evidence>
<evidence type="ECO:0000313" key="7">
    <source>
        <dbReference type="EMBL" id="MBE9215630.1"/>
    </source>
</evidence>
<gene>
    <name evidence="7" type="ORF">IQ247_23670</name>
</gene>
<keyword evidence="2" id="KW-0731">Sigma factor</keyword>
<evidence type="ECO:0000256" key="5">
    <source>
        <dbReference type="SAM" id="MobiDB-lite"/>
    </source>
</evidence>